<name>A0ABY7VXD0_9BACT</name>
<accession>A0ABY7VXD0</accession>
<dbReference type="Gene3D" id="3.30.300.30">
    <property type="match status" value="1"/>
</dbReference>
<evidence type="ECO:0000313" key="2">
    <source>
        <dbReference type="EMBL" id="WDE97512.1"/>
    </source>
</evidence>
<feature type="domain" description="AMP-dependent synthetase/ligase" evidence="1">
    <location>
        <begin position="10"/>
        <end position="401"/>
    </location>
</feature>
<dbReference type="PANTHER" id="PTHR43767:SF1">
    <property type="entry name" value="NONRIBOSOMAL PEPTIDE SYNTHASE PES1 (EUROFUNG)-RELATED"/>
    <property type="match status" value="1"/>
</dbReference>
<dbReference type="InterPro" id="IPR042099">
    <property type="entry name" value="ANL_N_sf"/>
</dbReference>
<keyword evidence="2" id="KW-0436">Ligase</keyword>
<dbReference type="RefSeq" id="WP_274151944.1">
    <property type="nucleotide sequence ID" value="NZ_CP117812.1"/>
</dbReference>
<evidence type="ECO:0000313" key="3">
    <source>
        <dbReference type="Proteomes" id="UP001214250"/>
    </source>
</evidence>
<dbReference type="NCBIfam" id="NF006754">
    <property type="entry name" value="PRK09274.1"/>
    <property type="match status" value="1"/>
</dbReference>
<sequence length="548" mass="60917">MNNANIACRLEAQVDKQAHKRAVIELYKRDKVSGAGVYKHLTFLQLEELSSKYARAFSDSGIKKGMRVLLGVKPGSDLCALTFALFKLGAVPVFIDPGMGKKHLLNCVEQAQAEALVALPAVFLFKIFQSQSFASVKISWSLGYSPIFGVKNLNSVSYEEKFYPACQMEEHEMAALLFTSGSTGPAKGVVYSCKIFNFQLDVIKESYGATAADMDMSVFPLFALFAVCMGMPTVIPDMDTSKPAAADPVKILQIIEEQNVTFSFGSPAFWKVMADYCEEHNRKLSSVRCLVMAGCSVEPDVHRRYLKNILPEGAEIFVPYGATESLPLTSMKGSDVLSFSARRSELGAGTCVGRAMSGEYDIQIIKITDGAIEDWSDNLVLGSGEVGEIVNSGPITTHEYYNNTEGTKNSKIYDGEKVWHRMGDLGYFDKDGYLWFCGRKNERVEMNGTFLCTDKIENILNLHEDIKRSALVSLKNEAALILEPNDLNILKNEERKNSISGELRALLKKTLPDVQISRFLFKDSFPVDVRHNAKIKRDLLRAWAQKEI</sequence>
<dbReference type="Gene3D" id="3.40.50.12780">
    <property type="entry name" value="N-terminal domain of ligase-like"/>
    <property type="match status" value="1"/>
</dbReference>
<dbReference type="EMBL" id="CP117812">
    <property type="protein sequence ID" value="WDE97512.1"/>
    <property type="molecule type" value="Genomic_DNA"/>
</dbReference>
<dbReference type="SUPFAM" id="SSF56801">
    <property type="entry name" value="Acetyl-CoA synthetase-like"/>
    <property type="match status" value="1"/>
</dbReference>
<dbReference type="GO" id="GO:0016874">
    <property type="term" value="F:ligase activity"/>
    <property type="evidence" value="ECO:0007669"/>
    <property type="project" value="UniProtKB-KW"/>
</dbReference>
<proteinExistence type="predicted"/>
<dbReference type="InterPro" id="IPR020845">
    <property type="entry name" value="AMP-binding_CS"/>
</dbReference>
<gene>
    <name evidence="2" type="ORF">PQO03_16920</name>
</gene>
<organism evidence="2 3">
    <name type="scientific">Lentisphaera profundi</name>
    <dbReference type="NCBI Taxonomy" id="1658616"/>
    <lineage>
        <taxon>Bacteria</taxon>
        <taxon>Pseudomonadati</taxon>
        <taxon>Lentisphaerota</taxon>
        <taxon>Lentisphaeria</taxon>
        <taxon>Lentisphaerales</taxon>
        <taxon>Lentisphaeraceae</taxon>
        <taxon>Lentisphaera</taxon>
    </lineage>
</organism>
<dbReference type="PROSITE" id="PS00455">
    <property type="entry name" value="AMP_BINDING"/>
    <property type="match status" value="1"/>
</dbReference>
<dbReference type="InterPro" id="IPR050237">
    <property type="entry name" value="ATP-dep_AMP-bd_enzyme"/>
</dbReference>
<dbReference type="Proteomes" id="UP001214250">
    <property type="component" value="Chromosome 2"/>
</dbReference>
<evidence type="ECO:0000259" key="1">
    <source>
        <dbReference type="Pfam" id="PF00501"/>
    </source>
</evidence>
<reference evidence="2 3" key="1">
    <citation type="submission" date="2023-02" db="EMBL/GenBank/DDBJ databases">
        <title>Genome sequence of Lentisphaera profundi SAORIC-696.</title>
        <authorList>
            <person name="Kim e."/>
            <person name="Cho J.-C."/>
            <person name="Choi A."/>
            <person name="Kang I."/>
        </authorList>
    </citation>
    <scope>NUCLEOTIDE SEQUENCE [LARGE SCALE GENOMIC DNA]</scope>
    <source>
        <strain evidence="2 3">SAORIC-696</strain>
    </source>
</reference>
<protein>
    <submittedName>
        <fullName evidence="2">Fatty acid CoA ligase family protein</fullName>
    </submittedName>
</protein>
<keyword evidence="3" id="KW-1185">Reference proteome</keyword>
<dbReference type="Pfam" id="PF00501">
    <property type="entry name" value="AMP-binding"/>
    <property type="match status" value="1"/>
</dbReference>
<dbReference type="PANTHER" id="PTHR43767">
    <property type="entry name" value="LONG-CHAIN-FATTY-ACID--COA LIGASE"/>
    <property type="match status" value="1"/>
</dbReference>
<dbReference type="InterPro" id="IPR045851">
    <property type="entry name" value="AMP-bd_C_sf"/>
</dbReference>
<dbReference type="InterPro" id="IPR000873">
    <property type="entry name" value="AMP-dep_synth/lig_dom"/>
</dbReference>